<comment type="subcellular location">
    <subcellularLocation>
        <location evidence="1">Cell membrane</location>
        <topology evidence="1">Multi-pass membrane protein</topology>
    </subcellularLocation>
</comment>
<feature type="transmembrane region" description="Helical" evidence="6">
    <location>
        <begin position="18"/>
        <end position="40"/>
    </location>
</feature>
<sequence length="448" mass="46584">MTAPAAVPGERPSLRKSVGLVGVVTFGAGTAIGVSIFSILQPTAQVAGSGLLAAIGVAALPMLVFAVAYAYLGSALPVSGASYEWPTRFIHPGVGFIIAWLRIVSNVGALTILSQVMISYLGMVFPVPLKPAMALTITAVFALNYVGVSMAAKVQAQLMALLLIILAIFVATGLPHFDPSLVGNPLDTPPLAILAVVPLMITLFLGIESAVEIGEEVRDARRNVPLGIALAIGLTALVYGLVALTALGLVGPGTLAVSQAPLLDAAKVVLGDLAVPLIVGAACFSIVKSMNAATLTFSRSLFAMGRNGALPRAIGTIHPRFGTPHRAILLGYACAMSGLLLPPSLIFLLLAVNVPTMLKYMACSYSATVVARRHPELHQRSQLRLSRPAVVAVGYAGVVCALLVGVFGVEADPRPYLLVGGWLIVGLAYWFLKGRRDSADQAMRALAE</sequence>
<dbReference type="Pfam" id="PF13520">
    <property type="entry name" value="AA_permease_2"/>
    <property type="match status" value="1"/>
</dbReference>
<accession>A0A1T5FEZ0</accession>
<feature type="transmembrane region" description="Helical" evidence="6">
    <location>
        <begin position="329"/>
        <end position="352"/>
    </location>
</feature>
<evidence type="ECO:0000256" key="2">
    <source>
        <dbReference type="ARBA" id="ARBA00022475"/>
    </source>
</evidence>
<protein>
    <submittedName>
        <fullName evidence="7">Amino acid/polyamine/organocation transporter, APC superfamily</fullName>
    </submittedName>
</protein>
<dbReference type="RefSeq" id="WP_079649714.1">
    <property type="nucleotide sequence ID" value="NZ_FUYM01000009.1"/>
</dbReference>
<keyword evidence="4 6" id="KW-1133">Transmembrane helix</keyword>
<dbReference type="OrthoDB" id="9762947at2"/>
<evidence type="ECO:0000256" key="3">
    <source>
        <dbReference type="ARBA" id="ARBA00022692"/>
    </source>
</evidence>
<name>A0A1T5FEZ0_9SPHN</name>
<keyword evidence="2" id="KW-1003">Cell membrane</keyword>
<reference evidence="8" key="1">
    <citation type="submission" date="2017-02" db="EMBL/GenBank/DDBJ databases">
        <authorList>
            <person name="Varghese N."/>
            <person name="Submissions S."/>
        </authorList>
    </citation>
    <scope>NUCLEOTIDE SEQUENCE [LARGE SCALE GENOMIC DNA]</scope>
    <source>
        <strain evidence="8">UM2</strain>
    </source>
</reference>
<organism evidence="7 8">
    <name type="scientific">Rhizorhabdus histidinilytica</name>
    <dbReference type="NCBI Taxonomy" id="439228"/>
    <lineage>
        <taxon>Bacteria</taxon>
        <taxon>Pseudomonadati</taxon>
        <taxon>Pseudomonadota</taxon>
        <taxon>Alphaproteobacteria</taxon>
        <taxon>Sphingomonadales</taxon>
        <taxon>Sphingomonadaceae</taxon>
        <taxon>Rhizorhabdus</taxon>
    </lineage>
</organism>
<feature type="transmembrane region" description="Helical" evidence="6">
    <location>
        <begin position="228"/>
        <end position="250"/>
    </location>
</feature>
<keyword evidence="3 6" id="KW-0812">Transmembrane</keyword>
<dbReference type="EMBL" id="FUYM01000009">
    <property type="protein sequence ID" value="SKB94725.1"/>
    <property type="molecule type" value="Genomic_DNA"/>
</dbReference>
<dbReference type="GO" id="GO:0022857">
    <property type="term" value="F:transmembrane transporter activity"/>
    <property type="evidence" value="ECO:0007669"/>
    <property type="project" value="InterPro"/>
</dbReference>
<proteinExistence type="predicted"/>
<evidence type="ECO:0000313" key="8">
    <source>
        <dbReference type="Proteomes" id="UP000189818"/>
    </source>
</evidence>
<feature type="transmembrane region" description="Helical" evidence="6">
    <location>
        <begin position="93"/>
        <end position="120"/>
    </location>
</feature>
<dbReference type="PANTHER" id="PTHR42770">
    <property type="entry name" value="AMINO ACID TRANSPORTER-RELATED"/>
    <property type="match status" value="1"/>
</dbReference>
<feature type="transmembrane region" description="Helical" evidence="6">
    <location>
        <begin position="46"/>
        <end position="72"/>
    </location>
</feature>
<dbReference type="PANTHER" id="PTHR42770:SF7">
    <property type="entry name" value="MEMBRANE PROTEIN"/>
    <property type="match status" value="1"/>
</dbReference>
<evidence type="ECO:0000256" key="5">
    <source>
        <dbReference type="ARBA" id="ARBA00023136"/>
    </source>
</evidence>
<evidence type="ECO:0000256" key="6">
    <source>
        <dbReference type="SAM" id="Phobius"/>
    </source>
</evidence>
<feature type="transmembrane region" description="Helical" evidence="6">
    <location>
        <begin position="415"/>
        <end position="432"/>
    </location>
</feature>
<feature type="transmembrane region" description="Helical" evidence="6">
    <location>
        <begin position="158"/>
        <end position="177"/>
    </location>
</feature>
<dbReference type="InterPro" id="IPR050367">
    <property type="entry name" value="APC_superfamily"/>
</dbReference>
<keyword evidence="5 6" id="KW-0472">Membrane</keyword>
<dbReference type="STRING" id="439228.SAMN06295920_109123"/>
<keyword evidence="8" id="KW-1185">Reference proteome</keyword>
<evidence type="ECO:0000313" key="7">
    <source>
        <dbReference type="EMBL" id="SKB94725.1"/>
    </source>
</evidence>
<dbReference type="InterPro" id="IPR002293">
    <property type="entry name" value="AA/rel_permease1"/>
</dbReference>
<gene>
    <name evidence="7" type="ORF">SAMN06295920_109123</name>
</gene>
<dbReference type="PIRSF" id="PIRSF006060">
    <property type="entry name" value="AA_transporter"/>
    <property type="match status" value="1"/>
</dbReference>
<dbReference type="AlphaFoldDB" id="A0A1T5FEZ0"/>
<dbReference type="Proteomes" id="UP000189818">
    <property type="component" value="Unassembled WGS sequence"/>
</dbReference>
<evidence type="ECO:0000256" key="4">
    <source>
        <dbReference type="ARBA" id="ARBA00022989"/>
    </source>
</evidence>
<dbReference type="GO" id="GO:0005886">
    <property type="term" value="C:plasma membrane"/>
    <property type="evidence" value="ECO:0007669"/>
    <property type="project" value="UniProtKB-SubCell"/>
</dbReference>
<feature type="transmembrane region" description="Helical" evidence="6">
    <location>
        <begin position="389"/>
        <end position="409"/>
    </location>
</feature>
<dbReference type="Gene3D" id="1.20.1740.10">
    <property type="entry name" value="Amino acid/polyamine transporter I"/>
    <property type="match status" value="1"/>
</dbReference>
<evidence type="ECO:0000256" key="1">
    <source>
        <dbReference type="ARBA" id="ARBA00004651"/>
    </source>
</evidence>
<feature type="transmembrane region" description="Helical" evidence="6">
    <location>
        <begin position="132"/>
        <end position="151"/>
    </location>
</feature>
<feature type="transmembrane region" description="Helical" evidence="6">
    <location>
        <begin position="189"/>
        <end position="207"/>
    </location>
</feature>